<name>A0A914DFQ9_9BILA</name>
<dbReference type="CDD" id="cd15851">
    <property type="entry name" value="SNARE_Syntaxin6"/>
    <property type="match status" value="1"/>
</dbReference>
<proteinExistence type="inferred from homology"/>
<feature type="domain" description="T-SNARE coiled-coil homology" evidence="9">
    <location>
        <begin position="28"/>
        <end position="90"/>
    </location>
</feature>
<dbReference type="InterPro" id="IPR000727">
    <property type="entry name" value="T_SNARE_dom"/>
</dbReference>
<organism evidence="10 11">
    <name type="scientific">Acrobeloides nanus</name>
    <dbReference type="NCBI Taxonomy" id="290746"/>
    <lineage>
        <taxon>Eukaryota</taxon>
        <taxon>Metazoa</taxon>
        <taxon>Ecdysozoa</taxon>
        <taxon>Nematoda</taxon>
        <taxon>Chromadorea</taxon>
        <taxon>Rhabditida</taxon>
        <taxon>Tylenchina</taxon>
        <taxon>Cephalobomorpha</taxon>
        <taxon>Cephaloboidea</taxon>
        <taxon>Cephalobidae</taxon>
        <taxon>Acrobeloides</taxon>
    </lineage>
</organism>
<comment type="subcellular location">
    <subcellularLocation>
        <location evidence="1">Membrane</location>
        <topology evidence="1">Single-pass type IV membrane protein</topology>
    </subcellularLocation>
</comment>
<dbReference type="Pfam" id="PF05739">
    <property type="entry name" value="SNARE"/>
    <property type="match status" value="1"/>
</dbReference>
<protein>
    <submittedName>
        <fullName evidence="11">t-SNARE coiled-coil homology domain-containing protein</fullName>
    </submittedName>
</protein>
<dbReference type="PANTHER" id="PTHR12791">
    <property type="entry name" value="GOLGI SNARE BET1-RELATED"/>
    <property type="match status" value="1"/>
</dbReference>
<dbReference type="GO" id="GO:0016020">
    <property type="term" value="C:membrane"/>
    <property type="evidence" value="ECO:0007669"/>
    <property type="project" value="UniProtKB-SubCell"/>
</dbReference>
<evidence type="ECO:0000256" key="6">
    <source>
        <dbReference type="ARBA" id="ARBA00023054"/>
    </source>
</evidence>
<evidence type="ECO:0000313" key="10">
    <source>
        <dbReference type="Proteomes" id="UP000887540"/>
    </source>
</evidence>
<evidence type="ECO:0000256" key="5">
    <source>
        <dbReference type="ARBA" id="ARBA00022989"/>
    </source>
</evidence>
<evidence type="ECO:0000256" key="4">
    <source>
        <dbReference type="ARBA" id="ARBA00022692"/>
    </source>
</evidence>
<accession>A0A914DFQ9</accession>
<dbReference type="SUPFAM" id="SSF58038">
    <property type="entry name" value="SNARE fusion complex"/>
    <property type="match status" value="1"/>
</dbReference>
<comment type="similarity">
    <text evidence="2">Belongs to the syntaxin family.</text>
</comment>
<evidence type="ECO:0000256" key="8">
    <source>
        <dbReference type="SAM" id="Phobius"/>
    </source>
</evidence>
<keyword evidence="5 8" id="KW-1133">Transmembrane helix</keyword>
<keyword evidence="6" id="KW-0175">Coiled coil</keyword>
<evidence type="ECO:0000256" key="7">
    <source>
        <dbReference type="ARBA" id="ARBA00023136"/>
    </source>
</evidence>
<keyword evidence="7 8" id="KW-0472">Membrane</keyword>
<keyword evidence="3" id="KW-0813">Transport</keyword>
<dbReference type="WBParaSite" id="ACRNAN_scaffold2369.g16368.t1">
    <property type="protein sequence ID" value="ACRNAN_scaffold2369.g16368.t1"/>
    <property type="gene ID" value="ACRNAN_scaffold2369.g16368"/>
</dbReference>
<reference evidence="11" key="1">
    <citation type="submission" date="2022-11" db="UniProtKB">
        <authorList>
            <consortium name="WormBaseParasite"/>
        </authorList>
    </citation>
    <scope>IDENTIFICATION</scope>
</reference>
<dbReference type="SMART" id="SM00397">
    <property type="entry name" value="t_SNARE"/>
    <property type="match status" value="1"/>
</dbReference>
<evidence type="ECO:0000256" key="2">
    <source>
        <dbReference type="ARBA" id="ARBA00009063"/>
    </source>
</evidence>
<dbReference type="PROSITE" id="PS50192">
    <property type="entry name" value="T_SNARE"/>
    <property type="match status" value="1"/>
</dbReference>
<dbReference type="AlphaFoldDB" id="A0A914DFQ9"/>
<evidence type="ECO:0000313" key="11">
    <source>
        <dbReference type="WBParaSite" id="ACRNAN_scaffold2369.g16368.t1"/>
    </source>
</evidence>
<keyword evidence="10" id="KW-1185">Reference proteome</keyword>
<dbReference type="FunFam" id="1.20.5.110:FF:000006">
    <property type="entry name" value="Syntaxin 6"/>
    <property type="match status" value="1"/>
</dbReference>
<evidence type="ECO:0000259" key="9">
    <source>
        <dbReference type="PROSITE" id="PS50192"/>
    </source>
</evidence>
<keyword evidence="4 8" id="KW-0812">Transmembrane</keyword>
<feature type="transmembrane region" description="Helical" evidence="8">
    <location>
        <begin position="100"/>
        <end position="119"/>
    </location>
</feature>
<dbReference type="Proteomes" id="UP000887540">
    <property type="component" value="Unplaced"/>
</dbReference>
<sequence>MSNKGYVPLMNDPGSSNTFVHESFHQQQSIIRDQDDDLEKVSESLHTIRTMTSRIGDELEEQSEMLDDLGTAMLHTETKMDNVMKKLAKLTHMDDDKRQWTAIFVLIGLIFLLLILLVLL</sequence>
<evidence type="ECO:0000256" key="1">
    <source>
        <dbReference type="ARBA" id="ARBA00004211"/>
    </source>
</evidence>
<evidence type="ECO:0000256" key="3">
    <source>
        <dbReference type="ARBA" id="ARBA00022448"/>
    </source>
</evidence>
<dbReference type="Gene3D" id="1.20.5.110">
    <property type="match status" value="1"/>
</dbReference>